<reference evidence="2 3" key="1">
    <citation type="submission" date="2019-05" db="EMBL/GenBank/DDBJ databases">
        <title>Streptomyces sp. NEAU-C151, a novel actinomycete isolated from soil.</title>
        <authorList>
            <person name="Han L."/>
            <person name="Jiang H."/>
        </authorList>
    </citation>
    <scope>NUCLEOTIDE SEQUENCE [LARGE SCALE GENOMIC DNA]</scope>
    <source>
        <strain evidence="2 3">NEAU-C151</strain>
    </source>
</reference>
<dbReference type="Gene3D" id="3.40.50.150">
    <property type="entry name" value="Vaccinia Virus protein VP39"/>
    <property type="match status" value="1"/>
</dbReference>
<organism evidence="2 3">
    <name type="scientific">Streptomyces montanus</name>
    <dbReference type="NCBI Taxonomy" id="2580423"/>
    <lineage>
        <taxon>Bacteria</taxon>
        <taxon>Bacillati</taxon>
        <taxon>Actinomycetota</taxon>
        <taxon>Actinomycetes</taxon>
        <taxon>Kitasatosporales</taxon>
        <taxon>Streptomycetaceae</taxon>
        <taxon>Streptomyces</taxon>
    </lineage>
</organism>
<dbReference type="InterPro" id="IPR017031">
    <property type="entry name" value="Pre_MeTrfase_YjhP"/>
</dbReference>
<protein>
    <submittedName>
        <fullName evidence="2">Methyltransferase domain-containing protein</fullName>
    </submittedName>
</protein>
<dbReference type="InterPro" id="IPR041698">
    <property type="entry name" value="Methyltransf_25"/>
</dbReference>
<dbReference type="PANTHER" id="PTHR43464">
    <property type="entry name" value="METHYLTRANSFERASE"/>
    <property type="match status" value="1"/>
</dbReference>
<keyword evidence="2" id="KW-0808">Transferase</keyword>
<evidence type="ECO:0000313" key="2">
    <source>
        <dbReference type="EMBL" id="TLS42806.1"/>
    </source>
</evidence>
<dbReference type="CDD" id="cd02440">
    <property type="entry name" value="AdoMet_MTases"/>
    <property type="match status" value="1"/>
</dbReference>
<dbReference type="AlphaFoldDB" id="A0A5R9FL09"/>
<evidence type="ECO:0000313" key="3">
    <source>
        <dbReference type="Proteomes" id="UP000305906"/>
    </source>
</evidence>
<dbReference type="PIRSF" id="PIRSF034653">
    <property type="entry name" value="Mtase_yjhp_prd"/>
    <property type="match status" value="1"/>
</dbReference>
<gene>
    <name evidence="2" type="ORF">FE633_28685</name>
</gene>
<name>A0A5R9FL09_9ACTN</name>
<dbReference type="RefSeq" id="WP_138048083.1">
    <property type="nucleotide sequence ID" value="NZ_VBZC01000036.1"/>
</dbReference>
<feature type="domain" description="Methyltransferase" evidence="1">
    <location>
        <begin position="41"/>
        <end position="134"/>
    </location>
</feature>
<dbReference type="PANTHER" id="PTHR43464:SF3">
    <property type="entry name" value="SAM-DEPENDENT METHYLTRANSFERASE"/>
    <property type="match status" value="1"/>
</dbReference>
<dbReference type="InterPro" id="IPR029063">
    <property type="entry name" value="SAM-dependent_MTases_sf"/>
</dbReference>
<dbReference type="GO" id="GO:0032259">
    <property type="term" value="P:methylation"/>
    <property type="evidence" value="ECO:0007669"/>
    <property type="project" value="UniProtKB-KW"/>
</dbReference>
<dbReference type="GO" id="GO:0008168">
    <property type="term" value="F:methyltransferase activity"/>
    <property type="evidence" value="ECO:0007669"/>
    <property type="project" value="UniProtKB-KW"/>
</dbReference>
<dbReference type="Pfam" id="PF13649">
    <property type="entry name" value="Methyltransf_25"/>
    <property type="match status" value="1"/>
</dbReference>
<keyword evidence="3" id="KW-1185">Reference proteome</keyword>
<accession>A0A5R9FL09</accession>
<dbReference type="EMBL" id="VBZC01000036">
    <property type="protein sequence ID" value="TLS42806.1"/>
    <property type="molecule type" value="Genomic_DNA"/>
</dbReference>
<evidence type="ECO:0000259" key="1">
    <source>
        <dbReference type="Pfam" id="PF13649"/>
    </source>
</evidence>
<comment type="caution">
    <text evidence="2">The sequence shown here is derived from an EMBL/GenBank/DDBJ whole genome shotgun (WGS) entry which is preliminary data.</text>
</comment>
<proteinExistence type="predicted"/>
<keyword evidence="2" id="KW-0489">Methyltransferase</keyword>
<sequence>MDLPRIFTIRESSHRIHNPFTSDKLATLGQALNLAPGTRTLDLASGSGELLCTWARDHRITGTGVDISTRFIAKARARAAELGVADRVAFAHDDATGYVADEPVDLAACIGATWIGGGAAGTVELLGRSLRPGGLMLIGEPYWRQAPPDQETVQACHADSASDFGTLPELIEQFGRLGYDTVEMVLADQDSWDRYRAAQWHNLRRWLDQNPGDELAAEVRAELATAPARYTRYEREYLGWGVFALMGR</sequence>
<dbReference type="Proteomes" id="UP000305906">
    <property type="component" value="Unassembled WGS sequence"/>
</dbReference>
<dbReference type="SUPFAM" id="SSF53335">
    <property type="entry name" value="S-adenosyl-L-methionine-dependent methyltransferases"/>
    <property type="match status" value="1"/>
</dbReference>